<gene>
    <name evidence="1" type="ORF">DCAR_005247</name>
    <name evidence="2" type="ORF">DCAR_0205893</name>
</gene>
<dbReference type="Proteomes" id="UP000077755">
    <property type="component" value="Chromosome 2"/>
</dbReference>
<accession>A0A166CW16</accession>
<organism evidence="1">
    <name type="scientific">Daucus carota subsp. sativus</name>
    <name type="common">Carrot</name>
    <dbReference type="NCBI Taxonomy" id="79200"/>
    <lineage>
        <taxon>Eukaryota</taxon>
        <taxon>Viridiplantae</taxon>
        <taxon>Streptophyta</taxon>
        <taxon>Embryophyta</taxon>
        <taxon>Tracheophyta</taxon>
        <taxon>Spermatophyta</taxon>
        <taxon>Magnoliopsida</taxon>
        <taxon>eudicotyledons</taxon>
        <taxon>Gunneridae</taxon>
        <taxon>Pentapetalae</taxon>
        <taxon>asterids</taxon>
        <taxon>campanulids</taxon>
        <taxon>Apiales</taxon>
        <taxon>Apiaceae</taxon>
        <taxon>Apioideae</taxon>
        <taxon>Scandiceae</taxon>
        <taxon>Daucinae</taxon>
        <taxon>Daucus</taxon>
        <taxon>Daucus sect. Daucus</taxon>
    </lineage>
</organism>
<keyword evidence="3" id="KW-1185">Reference proteome</keyword>
<evidence type="ECO:0000313" key="2">
    <source>
        <dbReference type="EMBL" id="WOG86676.1"/>
    </source>
</evidence>
<reference evidence="2" key="2">
    <citation type="submission" date="2022-03" db="EMBL/GenBank/DDBJ databases">
        <title>Draft title - Genomic analysis of global carrot germplasm unveils the trajectory of domestication and the origin of high carotenoid orange carrot.</title>
        <authorList>
            <person name="Iorizzo M."/>
            <person name="Ellison S."/>
            <person name="Senalik D."/>
            <person name="Macko-Podgorni A."/>
            <person name="Grzebelus D."/>
            <person name="Bostan H."/>
            <person name="Rolling W."/>
            <person name="Curaba J."/>
            <person name="Simon P."/>
        </authorList>
    </citation>
    <scope>NUCLEOTIDE SEQUENCE</scope>
    <source>
        <tissue evidence="2">Leaf</tissue>
    </source>
</reference>
<proteinExistence type="predicted"/>
<dbReference type="AlphaFoldDB" id="A0A166CW16"/>
<evidence type="ECO:0000313" key="1">
    <source>
        <dbReference type="EMBL" id="KZN04410.1"/>
    </source>
</evidence>
<dbReference type="EMBL" id="LNRQ01000002">
    <property type="protein sequence ID" value="KZN04410.1"/>
    <property type="molecule type" value="Genomic_DNA"/>
</dbReference>
<reference evidence="1" key="1">
    <citation type="journal article" date="2016" name="Nat. Genet.">
        <title>A high-quality carrot genome assembly provides new insights into carotenoid accumulation and asterid genome evolution.</title>
        <authorList>
            <person name="Iorizzo M."/>
            <person name="Ellison S."/>
            <person name="Senalik D."/>
            <person name="Zeng P."/>
            <person name="Satapoomin P."/>
            <person name="Huang J."/>
            <person name="Bowman M."/>
            <person name="Iovene M."/>
            <person name="Sanseverino W."/>
            <person name="Cavagnaro P."/>
            <person name="Yildiz M."/>
            <person name="Macko-Podgorni A."/>
            <person name="Moranska E."/>
            <person name="Grzebelus E."/>
            <person name="Grzebelus D."/>
            <person name="Ashrafi H."/>
            <person name="Zheng Z."/>
            <person name="Cheng S."/>
            <person name="Spooner D."/>
            <person name="Van Deynze A."/>
            <person name="Simon P."/>
        </authorList>
    </citation>
    <scope>NUCLEOTIDE SEQUENCE [LARGE SCALE GENOMIC DNA]</scope>
    <source>
        <tissue evidence="1">Leaf</tissue>
    </source>
</reference>
<dbReference type="EMBL" id="CP093344">
    <property type="protein sequence ID" value="WOG86676.1"/>
    <property type="molecule type" value="Genomic_DNA"/>
</dbReference>
<protein>
    <submittedName>
        <fullName evidence="1">Uncharacterized protein</fullName>
    </submittedName>
</protein>
<name>A0A166CW16_DAUCS</name>
<sequence length="40" mass="4447">MLQPERPCSHPSHHIAYASTAKDNHDHLKGQGEAISRVNL</sequence>
<evidence type="ECO:0000313" key="3">
    <source>
        <dbReference type="Proteomes" id="UP000077755"/>
    </source>
</evidence>
<dbReference type="Gramene" id="KZN04410">
    <property type="protein sequence ID" value="KZN04410"/>
    <property type="gene ID" value="DCAR_005247"/>
</dbReference>